<comment type="caution">
    <text evidence="2">The sequence shown here is derived from an EMBL/GenBank/DDBJ whole genome shotgun (WGS) entry which is preliminary data.</text>
</comment>
<sequence>MSITRDVVQSYRAPRGVVRRLLAAGPREDRALAYLMIASLLIFVAQWPRLAREAHLAPEIPLEARLGGALMAMIFMFPLLCYALAALAHLVARLLGGRGSWYGARLALFWSLLVVSPLMLVHGAAVGFLGGGPLAFSAGLVVLAVFLLIWGSAMREAEGAGAAS</sequence>
<evidence type="ECO:0000256" key="1">
    <source>
        <dbReference type="SAM" id="Phobius"/>
    </source>
</evidence>
<dbReference type="EMBL" id="JBHTFQ010000002">
    <property type="protein sequence ID" value="MFC7703534.1"/>
    <property type="molecule type" value="Genomic_DNA"/>
</dbReference>
<feature type="transmembrane region" description="Helical" evidence="1">
    <location>
        <begin position="68"/>
        <end position="95"/>
    </location>
</feature>
<dbReference type="Proteomes" id="UP001596516">
    <property type="component" value="Unassembled WGS sequence"/>
</dbReference>
<accession>A0ABW2UFV2</accession>
<organism evidence="2 3">
    <name type="scientific">Plastorhodobacter daqingensis</name>
    <dbReference type="NCBI Taxonomy" id="1387281"/>
    <lineage>
        <taxon>Bacteria</taxon>
        <taxon>Pseudomonadati</taxon>
        <taxon>Pseudomonadota</taxon>
        <taxon>Alphaproteobacteria</taxon>
        <taxon>Rhodobacterales</taxon>
        <taxon>Paracoccaceae</taxon>
        <taxon>Plastorhodobacter</taxon>
    </lineage>
</organism>
<keyword evidence="3" id="KW-1185">Reference proteome</keyword>
<evidence type="ECO:0000313" key="3">
    <source>
        <dbReference type="Proteomes" id="UP001596516"/>
    </source>
</evidence>
<keyword evidence="1" id="KW-1133">Transmembrane helix</keyword>
<gene>
    <name evidence="2" type="ORF">ACFQXB_04925</name>
</gene>
<keyword evidence="1" id="KW-0472">Membrane</keyword>
<evidence type="ECO:0000313" key="2">
    <source>
        <dbReference type="EMBL" id="MFC7703534.1"/>
    </source>
</evidence>
<protein>
    <submittedName>
        <fullName evidence="2">YIP1 family protein</fullName>
    </submittedName>
</protein>
<keyword evidence="1" id="KW-0812">Transmembrane</keyword>
<proteinExistence type="predicted"/>
<feature type="transmembrane region" description="Helical" evidence="1">
    <location>
        <begin position="134"/>
        <end position="153"/>
    </location>
</feature>
<feature type="transmembrane region" description="Helical" evidence="1">
    <location>
        <begin position="31"/>
        <end position="48"/>
    </location>
</feature>
<reference evidence="3" key="1">
    <citation type="journal article" date="2019" name="Int. J. Syst. Evol. Microbiol.">
        <title>The Global Catalogue of Microorganisms (GCM) 10K type strain sequencing project: providing services to taxonomists for standard genome sequencing and annotation.</title>
        <authorList>
            <consortium name="The Broad Institute Genomics Platform"/>
            <consortium name="The Broad Institute Genome Sequencing Center for Infectious Disease"/>
            <person name="Wu L."/>
            <person name="Ma J."/>
        </authorList>
    </citation>
    <scope>NUCLEOTIDE SEQUENCE [LARGE SCALE GENOMIC DNA]</scope>
    <source>
        <strain evidence="3">CGMCC 1.12750</strain>
    </source>
</reference>
<feature type="transmembrane region" description="Helical" evidence="1">
    <location>
        <begin position="107"/>
        <end position="128"/>
    </location>
</feature>
<dbReference type="RefSeq" id="WP_377400005.1">
    <property type="nucleotide sequence ID" value="NZ_JBHTFQ010000002.1"/>
</dbReference>
<name>A0ABW2UFV2_9RHOB</name>